<feature type="compositionally biased region" description="Basic and acidic residues" evidence="1">
    <location>
        <begin position="64"/>
        <end position="74"/>
    </location>
</feature>
<feature type="compositionally biased region" description="Basic and acidic residues" evidence="1">
    <location>
        <begin position="325"/>
        <end position="335"/>
    </location>
</feature>
<dbReference type="AlphaFoldDB" id="A0A9E7NBH1"/>
<feature type="region of interest" description="Disordered" evidence="1">
    <location>
        <begin position="325"/>
        <end position="352"/>
    </location>
</feature>
<feature type="region of interest" description="Disordered" evidence="1">
    <location>
        <begin position="30"/>
        <end position="104"/>
    </location>
</feature>
<dbReference type="KEGG" id="sawl:NGM29_03385"/>
<feature type="compositionally biased region" description="Low complexity" evidence="1">
    <location>
        <begin position="52"/>
        <end position="63"/>
    </location>
</feature>
<feature type="compositionally biased region" description="Acidic residues" evidence="1">
    <location>
        <begin position="95"/>
        <end position="104"/>
    </location>
</feature>
<reference evidence="2" key="1">
    <citation type="submission" date="2022-06" db="EMBL/GenBank/DDBJ databases">
        <title>Diverse halophilic archaea isolated from saline environments.</title>
        <authorList>
            <person name="Cui H.-L."/>
        </authorList>
    </citation>
    <scope>NUCLEOTIDE SEQUENCE</scope>
    <source>
        <strain evidence="2">WLHS1</strain>
    </source>
</reference>
<dbReference type="PROSITE" id="PS51257">
    <property type="entry name" value="PROKAR_LIPOPROTEIN"/>
    <property type="match status" value="1"/>
</dbReference>
<sequence>MNRRRYLETLAAGLAVGGLAGCLDDLQATSRSDADRTAGNGDGVTDDGDDGTGSTDDSTTDGSAGRDEADREIRLAAGRLNRAGASLRESRDSLEDPESADYDPEEPQAFLDEALESLEAAEDDDPTEAQHADIEELNAYAAVLGPAIEVTAVVTDDGLEEEVDRVNDAIVDEDLLTARSVAESLVDTFAPAQETLEPALEGVESLDADQLADLEITDLEAVEDGVRTLASVVDSLVVLSTSLVSLVDGHEALEEGGNLADEEAFDEACTAFDDAATIYADAAASLEDGHADAPEGLVAYFETALCQVGHLEQAAIAFNEAAKAADDGDRSTAEEREADAEEQLELAEACGT</sequence>
<proteinExistence type="predicted"/>
<dbReference type="Proteomes" id="UP001056855">
    <property type="component" value="Chromosome"/>
</dbReference>
<dbReference type="RefSeq" id="WP_254158973.1">
    <property type="nucleotide sequence ID" value="NZ_CP100355.1"/>
</dbReference>
<accession>A0A9E7NBH1</accession>
<keyword evidence="3" id="KW-1185">Reference proteome</keyword>
<organism evidence="2 3">
    <name type="scientific">Natronosalvus rutilus</name>
    <dbReference type="NCBI Taxonomy" id="2953753"/>
    <lineage>
        <taxon>Archaea</taxon>
        <taxon>Methanobacteriati</taxon>
        <taxon>Methanobacteriota</taxon>
        <taxon>Stenosarchaea group</taxon>
        <taxon>Halobacteria</taxon>
        <taxon>Halobacteriales</taxon>
        <taxon>Natrialbaceae</taxon>
        <taxon>Natronosalvus</taxon>
    </lineage>
</organism>
<gene>
    <name evidence="2" type="ORF">NGM29_03385</name>
</gene>
<feature type="compositionally biased region" description="Acidic residues" evidence="1">
    <location>
        <begin position="336"/>
        <end position="345"/>
    </location>
</feature>
<name>A0A9E7NBH1_9EURY</name>
<evidence type="ECO:0000313" key="3">
    <source>
        <dbReference type="Proteomes" id="UP001056855"/>
    </source>
</evidence>
<evidence type="ECO:0000256" key="1">
    <source>
        <dbReference type="SAM" id="MobiDB-lite"/>
    </source>
</evidence>
<protein>
    <submittedName>
        <fullName evidence="2">Uncharacterized protein</fullName>
    </submittedName>
</protein>
<dbReference type="EMBL" id="CP100355">
    <property type="protein sequence ID" value="UTF54336.1"/>
    <property type="molecule type" value="Genomic_DNA"/>
</dbReference>
<dbReference type="GeneID" id="73289057"/>
<evidence type="ECO:0000313" key="2">
    <source>
        <dbReference type="EMBL" id="UTF54336.1"/>
    </source>
</evidence>
<feature type="compositionally biased region" description="Low complexity" evidence="1">
    <location>
        <begin position="75"/>
        <end position="87"/>
    </location>
</feature>